<protein>
    <submittedName>
        <fullName evidence="1">Uncharacterized protein</fullName>
    </submittedName>
</protein>
<keyword evidence="2" id="KW-1185">Reference proteome</keyword>
<sequence>MAADDSTQQTRVPEVIQTPLLAVALSSRVHQGQVTRRAGIEEALLQGKRHRLGETDPDESTGRDRIAVADQPNGIRRGDQLAAFGLASGRALGHRVRLGRRVGGGAV</sequence>
<comment type="caution">
    <text evidence="1">The sequence shown here is derived from an EMBL/GenBank/DDBJ whole genome shotgun (WGS) entry which is preliminary data.</text>
</comment>
<dbReference type="AlphaFoldDB" id="A0A495VAV3"/>
<accession>A0A495VAV3</accession>
<dbReference type="EMBL" id="RBXL01000001">
    <property type="protein sequence ID" value="RKT46526.1"/>
    <property type="molecule type" value="Genomic_DNA"/>
</dbReference>
<reference evidence="1 2" key="1">
    <citation type="submission" date="2018-10" db="EMBL/GenBank/DDBJ databases">
        <title>Genomic Encyclopedia of Archaeal and Bacterial Type Strains, Phase II (KMG-II): from individual species to whole genera.</title>
        <authorList>
            <person name="Goeker M."/>
        </authorList>
    </citation>
    <scope>NUCLEOTIDE SEQUENCE [LARGE SCALE GENOMIC DNA]</scope>
    <source>
        <strain evidence="1 2">DSM 235</strain>
    </source>
</reference>
<dbReference type="RefSeq" id="WP_342769611.1">
    <property type="nucleotide sequence ID" value="NZ_RBXL01000001.1"/>
</dbReference>
<gene>
    <name evidence="1" type="ORF">BDD21_4041</name>
</gene>
<name>A0A495VAV3_9GAMM</name>
<organism evidence="1 2">
    <name type="scientific">Thiocapsa rosea</name>
    <dbReference type="NCBI Taxonomy" id="69360"/>
    <lineage>
        <taxon>Bacteria</taxon>
        <taxon>Pseudomonadati</taxon>
        <taxon>Pseudomonadota</taxon>
        <taxon>Gammaproteobacteria</taxon>
        <taxon>Chromatiales</taxon>
        <taxon>Chromatiaceae</taxon>
        <taxon>Thiocapsa</taxon>
    </lineage>
</organism>
<evidence type="ECO:0000313" key="1">
    <source>
        <dbReference type="EMBL" id="RKT46526.1"/>
    </source>
</evidence>
<evidence type="ECO:0000313" key="2">
    <source>
        <dbReference type="Proteomes" id="UP000274556"/>
    </source>
</evidence>
<proteinExistence type="predicted"/>
<dbReference type="Proteomes" id="UP000274556">
    <property type="component" value="Unassembled WGS sequence"/>
</dbReference>